<dbReference type="GO" id="GO:0004519">
    <property type="term" value="F:endonuclease activity"/>
    <property type="evidence" value="ECO:0007669"/>
    <property type="project" value="UniProtKB-KW"/>
</dbReference>
<comment type="subunit">
    <text evidence="11">Monomer. Binds crRNA and tracrRNA.</text>
</comment>
<dbReference type="Proteomes" id="UP001589755">
    <property type="component" value="Unassembled WGS sequence"/>
</dbReference>
<keyword evidence="3" id="KW-0479">Metal-binding</keyword>
<dbReference type="NCBIfam" id="TIGR01865">
    <property type="entry name" value="cas_Csn1"/>
    <property type="match status" value="1"/>
</dbReference>
<evidence type="ECO:0000313" key="16">
    <source>
        <dbReference type="Proteomes" id="UP001589755"/>
    </source>
</evidence>
<evidence type="ECO:0000256" key="1">
    <source>
        <dbReference type="ARBA" id="ARBA00001946"/>
    </source>
</evidence>
<proteinExistence type="predicted"/>
<comment type="caution">
    <text evidence="15">The sequence shown here is derived from an EMBL/GenBank/DDBJ whole genome shotgun (WGS) entry which is preliminary data.</text>
</comment>
<keyword evidence="16" id="KW-1185">Reference proteome</keyword>
<dbReference type="Pfam" id="PF13395">
    <property type="entry name" value="HNH_4"/>
    <property type="match status" value="1"/>
</dbReference>
<evidence type="ECO:0000256" key="5">
    <source>
        <dbReference type="ARBA" id="ARBA00022801"/>
    </source>
</evidence>
<evidence type="ECO:0000256" key="6">
    <source>
        <dbReference type="ARBA" id="ARBA00022842"/>
    </source>
</evidence>
<dbReference type="InterPro" id="IPR041383">
    <property type="entry name" value="RuvC_III"/>
</dbReference>
<comment type="cofactor">
    <cofactor evidence="1">
        <name>Mg(2+)</name>
        <dbReference type="ChEBI" id="CHEBI:18420"/>
    </cofactor>
</comment>
<evidence type="ECO:0000256" key="9">
    <source>
        <dbReference type="ARBA" id="ARBA00023125"/>
    </source>
</evidence>
<keyword evidence="9 12" id="KW-0238">DNA-binding</keyword>
<keyword evidence="6" id="KW-0460">Magnesium</keyword>
<reference evidence="15 16" key="1">
    <citation type="submission" date="2024-09" db="EMBL/GenBank/DDBJ databases">
        <authorList>
            <person name="Sun Q."/>
            <person name="Mori K."/>
        </authorList>
    </citation>
    <scope>NUCLEOTIDE SEQUENCE [LARGE SCALE GENOMIC DNA]</scope>
    <source>
        <strain evidence="15 16">CCM 8543</strain>
    </source>
</reference>
<dbReference type="Gene3D" id="3.30.420.10">
    <property type="entry name" value="Ribonuclease H-like superfamily/Ribonuclease H"/>
    <property type="match status" value="2"/>
</dbReference>
<keyword evidence="8" id="KW-0051">Antiviral defense</keyword>
<evidence type="ECO:0000256" key="8">
    <source>
        <dbReference type="ARBA" id="ARBA00023118"/>
    </source>
</evidence>
<evidence type="ECO:0000256" key="10">
    <source>
        <dbReference type="ARBA" id="ARBA00023211"/>
    </source>
</evidence>
<evidence type="ECO:0000313" key="15">
    <source>
        <dbReference type="EMBL" id="MFC0210722.1"/>
    </source>
</evidence>
<evidence type="ECO:0000256" key="11">
    <source>
        <dbReference type="ARBA" id="ARBA00046380"/>
    </source>
</evidence>
<dbReference type="Pfam" id="PF18541">
    <property type="entry name" value="RuvC_III"/>
    <property type="match status" value="1"/>
</dbReference>
<evidence type="ECO:0000256" key="13">
    <source>
        <dbReference type="SAM" id="MobiDB-lite"/>
    </source>
</evidence>
<evidence type="ECO:0000256" key="12">
    <source>
        <dbReference type="PROSITE-ProRule" id="PRU01085"/>
    </source>
</evidence>
<evidence type="ECO:0000256" key="3">
    <source>
        <dbReference type="ARBA" id="ARBA00022723"/>
    </source>
</evidence>
<keyword evidence="2 12" id="KW-0540">Nuclease</keyword>
<organism evidence="15 16">
    <name type="scientific">Chelativorans intermedius</name>
    <dbReference type="NCBI Taxonomy" id="515947"/>
    <lineage>
        <taxon>Bacteria</taxon>
        <taxon>Pseudomonadati</taxon>
        <taxon>Pseudomonadota</taxon>
        <taxon>Alphaproteobacteria</taxon>
        <taxon>Hyphomicrobiales</taxon>
        <taxon>Phyllobacteriaceae</taxon>
        <taxon>Chelativorans</taxon>
    </lineage>
</organism>
<sequence length="612" mass="70423">MQSLGLHHSKLDVGACGRLPYYGEAMVRHVISNPTAPEGSQERIGRVPNPTVHIALNQVRMLVNTLIDVYGPPAEIVLELARELKQSEKQKAEATRRNRENEAANERRRNELRAMGLPDTHGNRLLLRLYDELPADERVCVYTGTPISREMLFSGVVDIDHILPRSRTLDDSFLNKVLCTRKANRLKGNRPPAEVWTGEELRVIAERAERLFRKKAWRFAPDAMEKFAERNDFIARYLTDSQHMARLAKEYLGHLYGEDRNRRVWVTAGRLTGMLRSMWGLNGLLKDHNRLGDEEEREVKNRDDHRHHMLDAFVIACTDRRILQRIATAAGRAEELDLDRWAAKGEFPEPFEGFREQLAEKLEAVVISHKPDHGPEGQLHEETAYGLVDEEIDGKTFNLVTRKPIHALTEREIGQVRDIRLREVLEEVAFEARRSGEKLNEALARYGAQNNIRRVRVLKTDQSAVAIAHGNGRFRKAYVPGDNHRLEIFETDNGDWNGEAVTVFDANRKGFQPRWMQTEPRPRLVMRVHKGDLVEADFGEGRSIYRVVRLEPSAKRIRLVSHRDAGNYEARHKDPRDPFRWNFATYARLKEAGAQRVRVDPIGRVTPVEERP</sequence>
<evidence type="ECO:0000256" key="7">
    <source>
        <dbReference type="ARBA" id="ARBA00022884"/>
    </source>
</evidence>
<feature type="domain" description="HNH Cas9-type" evidence="14">
    <location>
        <begin position="82"/>
        <end position="238"/>
    </location>
</feature>
<dbReference type="InterPro" id="IPR003615">
    <property type="entry name" value="HNH_nuc"/>
</dbReference>
<evidence type="ECO:0000259" key="14">
    <source>
        <dbReference type="PROSITE" id="PS51749"/>
    </source>
</evidence>
<keyword evidence="4 12" id="KW-0255">Endonuclease</keyword>
<protein>
    <submittedName>
        <fullName evidence="15">Type II CRISPR RNA-guided endonuclease Cas9</fullName>
    </submittedName>
</protein>
<keyword evidence="10" id="KW-0464">Manganese</keyword>
<dbReference type="RefSeq" id="WP_261522898.1">
    <property type="nucleotide sequence ID" value="NZ_JAODNW010000057.1"/>
</dbReference>
<dbReference type="InterPro" id="IPR036397">
    <property type="entry name" value="RNaseH_sf"/>
</dbReference>
<dbReference type="InterPro" id="IPR033114">
    <property type="entry name" value="HNH_CAS9"/>
</dbReference>
<dbReference type="PROSITE" id="PS51749">
    <property type="entry name" value="HNH_CAS9"/>
    <property type="match status" value="1"/>
</dbReference>
<dbReference type="EMBL" id="JBHLXD010000078">
    <property type="protein sequence ID" value="MFC0210722.1"/>
    <property type="molecule type" value="Genomic_DNA"/>
</dbReference>
<keyword evidence="7" id="KW-0694">RNA-binding</keyword>
<name>A0ABV6DDP0_9HYPH</name>
<feature type="region of interest" description="Disordered" evidence="13">
    <location>
        <begin position="88"/>
        <end position="110"/>
    </location>
</feature>
<evidence type="ECO:0000256" key="2">
    <source>
        <dbReference type="ARBA" id="ARBA00022722"/>
    </source>
</evidence>
<dbReference type="InterPro" id="IPR028629">
    <property type="entry name" value="Cas9"/>
</dbReference>
<gene>
    <name evidence="15" type="primary">cas9</name>
    <name evidence="15" type="synonym">csn1</name>
    <name evidence="15" type="ORF">ACFFJ2_20245</name>
</gene>
<keyword evidence="5 12" id="KW-0378">Hydrolase</keyword>
<accession>A0ABV6DDP0</accession>
<evidence type="ECO:0000256" key="4">
    <source>
        <dbReference type="ARBA" id="ARBA00022759"/>
    </source>
</evidence>